<accession>A0A5R9G321</accession>
<organism evidence="2 3">
    <name type="scientific">Paenibacillus antri</name>
    <dbReference type="NCBI Taxonomy" id="2582848"/>
    <lineage>
        <taxon>Bacteria</taxon>
        <taxon>Bacillati</taxon>
        <taxon>Bacillota</taxon>
        <taxon>Bacilli</taxon>
        <taxon>Bacillales</taxon>
        <taxon>Paenibacillaceae</taxon>
        <taxon>Paenibacillus</taxon>
    </lineage>
</organism>
<dbReference type="PANTHER" id="PTHR36836">
    <property type="entry name" value="COLANIC ACID BIOSYNTHESIS PROTEIN WCAK"/>
    <property type="match status" value="1"/>
</dbReference>
<keyword evidence="2" id="KW-0808">Transferase</keyword>
<comment type="caution">
    <text evidence="2">The sequence shown here is derived from an EMBL/GenBank/DDBJ whole genome shotgun (WGS) entry which is preliminary data.</text>
</comment>
<evidence type="ECO:0000313" key="3">
    <source>
        <dbReference type="Proteomes" id="UP000309676"/>
    </source>
</evidence>
<dbReference type="EMBL" id="VCIW01000021">
    <property type="protein sequence ID" value="TLS49409.1"/>
    <property type="molecule type" value="Genomic_DNA"/>
</dbReference>
<dbReference type="Pfam" id="PF04230">
    <property type="entry name" value="PS_pyruv_trans"/>
    <property type="match status" value="1"/>
</dbReference>
<dbReference type="PANTHER" id="PTHR36836:SF1">
    <property type="entry name" value="COLANIC ACID BIOSYNTHESIS PROTEIN WCAK"/>
    <property type="match status" value="1"/>
</dbReference>
<dbReference type="InterPro" id="IPR007345">
    <property type="entry name" value="Polysacch_pyruvyl_Trfase"/>
</dbReference>
<dbReference type="AlphaFoldDB" id="A0A5R9G321"/>
<keyword evidence="3" id="KW-1185">Reference proteome</keyword>
<proteinExistence type="predicted"/>
<name>A0A5R9G321_9BACL</name>
<gene>
    <name evidence="2" type="ORF">FE782_25155</name>
</gene>
<evidence type="ECO:0000313" key="2">
    <source>
        <dbReference type="EMBL" id="TLS49409.1"/>
    </source>
</evidence>
<dbReference type="GO" id="GO:0016740">
    <property type="term" value="F:transferase activity"/>
    <property type="evidence" value="ECO:0007669"/>
    <property type="project" value="UniProtKB-KW"/>
</dbReference>
<protein>
    <submittedName>
        <fullName evidence="2">Polysaccharide pyruvyl transferase family protein</fullName>
    </submittedName>
</protein>
<evidence type="ECO:0000259" key="1">
    <source>
        <dbReference type="Pfam" id="PF04230"/>
    </source>
</evidence>
<sequence>MKKVVLYSHGGSGNRGCEAIVRGTYKIMRDQLQETPVYLCSLNKDEDEAVGLSSHMNIVPYSNYVTRKSVDHMKAAAMNRLFGKADYYVTLAQKNLYELFGQETLAVSIGGDNYCYTDSKWLYLSHKEAKRKRAKTVLWGCSLEEKNMDDEMIRDLSSYDLIIARESLTYELLLRKNIAKNTKLFPDPAFQLDYEEVELPAKFARRNTIGINLSPYIFSTDIDQEQVIDMYAGFIRHLLSHTDSQIALIPHVFWSHSSDLDVMRQVLARAGNEERVFIVEARFNCMQMKYVISQCRMFIGARTHSTIAAYSTCVPTLVLGYSVKSRGIARDIFGSEKDMVISVKEIRSTEDLITAFNHIWNREDSIRAHLKQIMPDYKSRVVLASNELKKLVSGR</sequence>
<reference evidence="2 3" key="1">
    <citation type="submission" date="2019-05" db="EMBL/GenBank/DDBJ databases">
        <authorList>
            <person name="Narsing Rao M.P."/>
            <person name="Li W.J."/>
        </authorList>
    </citation>
    <scope>NUCLEOTIDE SEQUENCE [LARGE SCALE GENOMIC DNA]</scope>
    <source>
        <strain evidence="2 3">SYSU_K30003</strain>
    </source>
</reference>
<dbReference type="Proteomes" id="UP000309676">
    <property type="component" value="Unassembled WGS sequence"/>
</dbReference>
<dbReference type="RefSeq" id="WP_138197126.1">
    <property type="nucleotide sequence ID" value="NZ_VCIW01000021.1"/>
</dbReference>
<feature type="domain" description="Polysaccharide pyruvyl transferase" evidence="1">
    <location>
        <begin position="14"/>
        <end position="322"/>
    </location>
</feature>
<dbReference type="OrthoDB" id="1814359at2"/>